<name>A0AC35GBR2_9BILA</name>
<protein>
    <submittedName>
        <fullName evidence="2">Protein kinase domain-containing protein</fullName>
    </submittedName>
</protein>
<reference evidence="2" key="1">
    <citation type="submission" date="2022-11" db="UniProtKB">
        <authorList>
            <consortium name="WormBaseParasite"/>
        </authorList>
    </citation>
    <scope>IDENTIFICATION</scope>
</reference>
<accession>A0AC35GBR2</accession>
<evidence type="ECO:0000313" key="1">
    <source>
        <dbReference type="Proteomes" id="UP000887580"/>
    </source>
</evidence>
<proteinExistence type="predicted"/>
<dbReference type="Proteomes" id="UP000887580">
    <property type="component" value="Unplaced"/>
</dbReference>
<sequence length="242" mass="27437">MNVSSMEDVPEYQQENLRIENGYAIIEMKAGDDLEEYNASLLLDRNESLRFIFNFNYTDEIYNFLNLTLNTSENESLTVQLIYGATRFFQQITFYNERYPIGTFDNSHFMSFELLPDGTLINNGSNAYPKIFPFSDAEVQEDDGKRHLDFSISWKNKVYGEFMIPLNQFAVEAPPTTTTSTTTTSTTTETTTTTATPKKLATEITKPPTQKESSVAKASISETSDAMIWGIGLSIYVVLYLI</sequence>
<dbReference type="WBParaSite" id="PS1159_v2.g3696.t1">
    <property type="protein sequence ID" value="PS1159_v2.g3696.t1"/>
    <property type="gene ID" value="PS1159_v2.g3696"/>
</dbReference>
<evidence type="ECO:0000313" key="2">
    <source>
        <dbReference type="WBParaSite" id="PS1159_v2.g3696.t1"/>
    </source>
</evidence>
<organism evidence="1 2">
    <name type="scientific">Panagrolaimus sp. PS1159</name>
    <dbReference type="NCBI Taxonomy" id="55785"/>
    <lineage>
        <taxon>Eukaryota</taxon>
        <taxon>Metazoa</taxon>
        <taxon>Ecdysozoa</taxon>
        <taxon>Nematoda</taxon>
        <taxon>Chromadorea</taxon>
        <taxon>Rhabditida</taxon>
        <taxon>Tylenchina</taxon>
        <taxon>Panagrolaimomorpha</taxon>
        <taxon>Panagrolaimoidea</taxon>
        <taxon>Panagrolaimidae</taxon>
        <taxon>Panagrolaimus</taxon>
    </lineage>
</organism>